<dbReference type="AlphaFoldDB" id="A0A1U7CT38"/>
<gene>
    <name evidence="2" type="ORF">BSF38_03624</name>
</gene>
<dbReference type="RefSeq" id="WP_076347912.1">
    <property type="nucleotide sequence ID" value="NZ_CP019082.1"/>
</dbReference>
<dbReference type="Proteomes" id="UP000186309">
    <property type="component" value="Chromosome"/>
</dbReference>
<evidence type="ECO:0000313" key="2">
    <source>
        <dbReference type="EMBL" id="APW62092.1"/>
    </source>
</evidence>
<keyword evidence="1" id="KW-0472">Membrane</keyword>
<keyword evidence="1" id="KW-0812">Transmembrane</keyword>
<reference evidence="3" key="1">
    <citation type="submission" date="2016-12" db="EMBL/GenBank/DDBJ databases">
        <title>Comparative genomics of four Isosphaeraceae planctomycetes: a common pool of plasmids and glycoside hydrolase genes.</title>
        <authorList>
            <person name="Ivanova A."/>
        </authorList>
    </citation>
    <scope>NUCLEOTIDE SEQUENCE [LARGE SCALE GENOMIC DNA]</scope>
    <source>
        <strain evidence="3">PX4</strain>
    </source>
</reference>
<evidence type="ECO:0000313" key="3">
    <source>
        <dbReference type="Proteomes" id="UP000186309"/>
    </source>
</evidence>
<keyword evidence="3" id="KW-1185">Reference proteome</keyword>
<evidence type="ECO:0000256" key="1">
    <source>
        <dbReference type="SAM" id="Phobius"/>
    </source>
</evidence>
<feature type="transmembrane region" description="Helical" evidence="1">
    <location>
        <begin position="12"/>
        <end position="31"/>
    </location>
</feature>
<protein>
    <submittedName>
        <fullName evidence="2">Uncharacterized protein</fullName>
    </submittedName>
</protein>
<organism evidence="2 3">
    <name type="scientific">Paludisphaera borealis</name>
    <dbReference type="NCBI Taxonomy" id="1387353"/>
    <lineage>
        <taxon>Bacteria</taxon>
        <taxon>Pseudomonadati</taxon>
        <taxon>Planctomycetota</taxon>
        <taxon>Planctomycetia</taxon>
        <taxon>Isosphaerales</taxon>
        <taxon>Isosphaeraceae</taxon>
        <taxon>Paludisphaera</taxon>
    </lineage>
</organism>
<dbReference type="KEGG" id="pbor:BSF38_03624"/>
<dbReference type="PROSITE" id="PS51257">
    <property type="entry name" value="PROKAR_LIPOPROTEIN"/>
    <property type="match status" value="1"/>
</dbReference>
<proteinExistence type="predicted"/>
<sequence>MSPARSRVAGRLIVAAIVFFLGSCAASFWSHTGNVWDRVTMGLFLGCFAAMSLLFMLVAATAARYRVDLWRLQRRPALSDDAFIELLPCAGEVDEKALKNTVHTTRSLASESLGRFGGNWVRPTDRLEEDLHFSDLEPWIAEDFSYRLAKNLGVDENEIERMLNTRPIATFGDLIQAIAELAEVAARAHPLWDRDLDAGGPKPLPLPHTEDATP</sequence>
<keyword evidence="1" id="KW-1133">Transmembrane helix</keyword>
<dbReference type="STRING" id="1387353.BSF38_03624"/>
<dbReference type="EMBL" id="CP019082">
    <property type="protein sequence ID" value="APW62092.1"/>
    <property type="molecule type" value="Genomic_DNA"/>
</dbReference>
<accession>A0A1U7CT38</accession>
<feature type="transmembrane region" description="Helical" evidence="1">
    <location>
        <begin position="43"/>
        <end position="65"/>
    </location>
</feature>
<name>A0A1U7CT38_9BACT</name>